<feature type="region of interest" description="Disordered" evidence="3">
    <location>
        <begin position="207"/>
        <end position="250"/>
    </location>
</feature>
<evidence type="ECO:0000256" key="1">
    <source>
        <dbReference type="ARBA" id="ARBA00022574"/>
    </source>
</evidence>
<dbReference type="GO" id="GO:0008017">
    <property type="term" value="F:microtubule binding"/>
    <property type="evidence" value="ECO:0007669"/>
    <property type="project" value="TreeGrafter"/>
</dbReference>
<feature type="compositionally biased region" description="Polar residues" evidence="3">
    <location>
        <begin position="978"/>
        <end position="988"/>
    </location>
</feature>
<evidence type="ECO:0000313" key="6">
    <source>
        <dbReference type="Proteomes" id="UP001497497"/>
    </source>
</evidence>
<dbReference type="Gene3D" id="3.10.20.230">
    <property type="entry name" value="Doublecortin domain"/>
    <property type="match status" value="2"/>
</dbReference>
<dbReference type="PROSITE" id="PS50309">
    <property type="entry name" value="DC"/>
    <property type="match status" value="2"/>
</dbReference>
<keyword evidence="6" id="KW-1185">Reference proteome</keyword>
<dbReference type="SMART" id="SM00320">
    <property type="entry name" value="WD40"/>
    <property type="match status" value="10"/>
</dbReference>
<feature type="compositionally biased region" description="Basic and acidic residues" evidence="3">
    <location>
        <begin position="701"/>
        <end position="710"/>
    </location>
</feature>
<dbReference type="SUPFAM" id="SSF89837">
    <property type="entry name" value="Doublecortin (DC)"/>
    <property type="match status" value="2"/>
</dbReference>
<dbReference type="SUPFAM" id="SSF50993">
    <property type="entry name" value="Peptidase/esterase 'gauge' domain"/>
    <property type="match status" value="1"/>
</dbReference>
<dbReference type="CDD" id="cd01617">
    <property type="entry name" value="DCX"/>
    <property type="match status" value="1"/>
</dbReference>
<accession>A0AAV2I2E9</accession>
<dbReference type="InterPro" id="IPR001680">
    <property type="entry name" value="WD40_rpt"/>
</dbReference>
<keyword evidence="2" id="KW-0677">Repeat</keyword>
<dbReference type="EMBL" id="CAXITT010000398">
    <property type="protein sequence ID" value="CAL1540738.1"/>
    <property type="molecule type" value="Genomic_DNA"/>
</dbReference>
<dbReference type="InterPro" id="IPR050630">
    <property type="entry name" value="WD_repeat_EMAP"/>
</dbReference>
<dbReference type="InterPro" id="IPR003533">
    <property type="entry name" value="Doublecortin_dom"/>
</dbReference>
<dbReference type="Pfam" id="PF23414">
    <property type="entry name" value="Beta-prop_EML_2"/>
    <property type="match status" value="1"/>
</dbReference>
<proteinExistence type="predicted"/>
<feature type="compositionally biased region" description="Basic and acidic residues" evidence="3">
    <location>
        <begin position="566"/>
        <end position="581"/>
    </location>
</feature>
<sequence length="1653" mass="184253">MQFHGSPAYNTDPGRLDSQPHQPGVQQWSTHQDPQPHQPGVQQWSSTQPRYEPYNVTGQYDGGGTGGGGYHENTVVHPGHQAGAYSTNSAAQPTHPARTYPTNHTGQVGNQQAGTYQTYPSGHTPNQAGAYPTNAVGHSSHNGVYPTNTANSEPYQTSSVVYPTKTSAYPNSYASPPSHADPRPYSDEQTYYDPRVNDDVFNASTYIGGTDPTSRDPYAGYPTSNSPSRRRKFGRDHTNYTLPPNLDPFKNTPLPNSALDGTPLIDTLNHVGPPGLPLSSDGFNGYDSETGLKLVVVDKTDDEDENVDPGQPGYGSRSNSDVFPIDKNAIERDLYKQEYDPTVTSFKPNMNPSINTVSRHVSTVNDPGVNPDGFKYQNSSSAGQTFAFHVTDYDSEIENSARRTGTGMLREPFTNNQHFFSGKPKLGTISSQSQYPKPKSRAFQSPDLEDDIELQQYYTMSHIDYERYTSNQSQLSTVMEDTSGLDTFRSEDTVNNYDVFKGEKSKTFLIHPSATVSRHNINEARATDNAVLGPGYKFQVNKYNMVKRASILNRAEQLLDARRGHFNDSRSESSDEVRRLAEDEDDDSVSDMAGARHAALKHVKQRQFDDSTSYNSSDDVINTLKYHPRGPVTQTARRARLTSVNARLNKQKRIRAARRQNIPLSHASDDDVNSPLSDANDQPNVYRKVLRDKIRYEQAKFRETGVESRNRRQLQIQPQHQEEQSQEEGTSAIKGRRVFMFRNGDLHFKPKQILISQKTYTNLEKLLVDLSSMVETSTGVKYIFSWPEGREIKSITEFENGKYYVCSSTSKLQRVDYGSSKEGPWKGGKIDRKENFLFQQDGKVQSPLRRPRVLTIISNMYRDSREKLILNTNSQMNFEDILNDIGNMINVPNPPVRALYTERAPHQKVESYSQLIREFGDHDNFLACGEEMVPTELSPKKPSGPGNAVKKGARRNRRSDAGRTMDDDSLSPARDSDTTYVNDTGQGRSNRRQQVKGRKSKPDSIKVDINGKTREFFPPTTLNEEDDGRKPDKKLKLDWVYGFRGRDVKQNLAVLPSSGQLVYFVAAVVVLHDKKFATQKHYLGHSEEITCLAIHPNGRFIASGQTSGKTPESGAHVRVWDGTSLSTYAVIGLGTFQQGIACHRFIAIPPQVMGELLMAIDDSDRHQLTVWDWQTEKMVARTTTTTDPVVSGCFYPQDETILMTYGKEHIHFWKMFWDKGRKIMRDKLSGNFEENIPKFVTSVCFSPAGEVITGDSTGAILIWSRDNNNVFTVNAALSRQTRKAHKKSVAALCMLGDGTLLSGGGNEVKAWDSINNYSPVKERVLPATAGHVRSIVPITKGGLDGSIYVSTTRNKVLEGSLQLKFKFIIQGHVEELWAVESHPLEQTFVSAGHDQMVVKWSAISHAPVWRVNAENPCTCISIDPKGRIIALGTTAGKVIILNSYNGAVLTSLPSGNVQINALSFSPDGKQLAVGTYDGFLQIFYLQDEGQAFFRPQPLSLKHSNMFIMHLDWSVDSKCIQAVLGDYDIVHWDIPAGQKIKTARAVRDVKWATHNCPIGHSIIGPWQNLDRGDVINVVTRSQYRDMMVVGDSKGRLRLYKWPCSVAKAGFHNTKCFSSNVTCAAFTCDDGYVIASGGNDAALMQFTVLDPVSTR</sequence>
<protein>
    <recommendedName>
        <fullName evidence="4">Doublecortin domain-containing protein</fullName>
    </recommendedName>
</protein>
<dbReference type="GO" id="GO:0035556">
    <property type="term" value="P:intracellular signal transduction"/>
    <property type="evidence" value="ECO:0007669"/>
    <property type="project" value="InterPro"/>
</dbReference>
<keyword evidence="1" id="KW-0853">WD repeat</keyword>
<gene>
    <name evidence="5" type="ORF">GSLYS_00014387001</name>
</gene>
<dbReference type="Pfam" id="PF03607">
    <property type="entry name" value="DCX"/>
    <property type="match status" value="1"/>
</dbReference>
<evidence type="ECO:0000313" key="5">
    <source>
        <dbReference type="EMBL" id="CAL1540738.1"/>
    </source>
</evidence>
<dbReference type="InterPro" id="IPR055442">
    <property type="entry name" value="Beta-prop_EML-like_2nd"/>
</dbReference>
<dbReference type="GO" id="GO:0000226">
    <property type="term" value="P:microtubule cytoskeleton organization"/>
    <property type="evidence" value="ECO:0007669"/>
    <property type="project" value="TreeGrafter"/>
</dbReference>
<feature type="compositionally biased region" description="Polar residues" evidence="3">
    <location>
        <begin position="610"/>
        <end position="620"/>
    </location>
</feature>
<feature type="compositionally biased region" description="Basic and acidic residues" evidence="3">
    <location>
        <begin position="1000"/>
        <end position="1015"/>
    </location>
</feature>
<reference evidence="5 6" key="1">
    <citation type="submission" date="2024-04" db="EMBL/GenBank/DDBJ databases">
        <authorList>
            <consortium name="Genoscope - CEA"/>
            <person name="William W."/>
        </authorList>
    </citation>
    <scope>NUCLEOTIDE SEQUENCE [LARGE SCALE GENOMIC DNA]</scope>
</reference>
<dbReference type="Gene3D" id="2.130.10.10">
    <property type="entry name" value="YVTN repeat-like/Quinoprotein amine dehydrogenase"/>
    <property type="match status" value="2"/>
</dbReference>
<evidence type="ECO:0000259" key="4">
    <source>
        <dbReference type="PROSITE" id="PS50309"/>
    </source>
</evidence>
<comment type="caution">
    <text evidence="5">The sequence shown here is derived from an EMBL/GenBank/DDBJ whole genome shotgun (WGS) entry which is preliminary data.</text>
</comment>
<dbReference type="Pfam" id="PF03451">
    <property type="entry name" value="HELP"/>
    <property type="match status" value="1"/>
</dbReference>
<feature type="region of interest" description="Disordered" evidence="3">
    <location>
        <begin position="1"/>
        <end position="102"/>
    </location>
</feature>
<organism evidence="5 6">
    <name type="scientific">Lymnaea stagnalis</name>
    <name type="common">Great pond snail</name>
    <name type="synonym">Helix stagnalis</name>
    <dbReference type="NCBI Taxonomy" id="6523"/>
    <lineage>
        <taxon>Eukaryota</taxon>
        <taxon>Metazoa</taxon>
        <taxon>Spiralia</taxon>
        <taxon>Lophotrochozoa</taxon>
        <taxon>Mollusca</taxon>
        <taxon>Gastropoda</taxon>
        <taxon>Heterobranchia</taxon>
        <taxon>Euthyneura</taxon>
        <taxon>Panpulmonata</taxon>
        <taxon>Hygrophila</taxon>
        <taxon>Lymnaeoidea</taxon>
        <taxon>Lymnaeidae</taxon>
        <taxon>Lymnaea</taxon>
    </lineage>
</organism>
<evidence type="ECO:0000256" key="3">
    <source>
        <dbReference type="SAM" id="MobiDB-lite"/>
    </source>
</evidence>
<evidence type="ECO:0000256" key="2">
    <source>
        <dbReference type="ARBA" id="ARBA00022737"/>
    </source>
</evidence>
<dbReference type="PANTHER" id="PTHR13720">
    <property type="entry name" value="WD-40 REPEAT PROTEIN"/>
    <property type="match status" value="1"/>
</dbReference>
<feature type="region of interest" description="Disordered" evidence="3">
    <location>
        <begin position="934"/>
        <end position="1029"/>
    </location>
</feature>
<feature type="domain" description="Doublecortin" evidence="4">
    <location>
        <begin position="736"/>
        <end position="818"/>
    </location>
</feature>
<feature type="compositionally biased region" description="Basic residues" evidence="3">
    <location>
        <begin position="989"/>
        <end position="999"/>
    </location>
</feature>
<dbReference type="InterPro" id="IPR015943">
    <property type="entry name" value="WD40/YVTN_repeat-like_dom_sf"/>
</dbReference>
<feature type="region of interest" description="Disordered" evidence="3">
    <location>
        <begin position="566"/>
        <end position="634"/>
    </location>
</feature>
<feature type="region of interest" description="Disordered" evidence="3">
    <location>
        <begin position="168"/>
        <end position="190"/>
    </location>
</feature>
<dbReference type="Proteomes" id="UP001497497">
    <property type="component" value="Unassembled WGS sequence"/>
</dbReference>
<dbReference type="InterPro" id="IPR055439">
    <property type="entry name" value="Beta-prop_EML_1st"/>
</dbReference>
<feature type="region of interest" description="Disordered" evidence="3">
    <location>
        <begin position="701"/>
        <end position="733"/>
    </location>
</feature>
<feature type="compositionally biased region" description="Gly residues" evidence="3">
    <location>
        <begin position="60"/>
        <end position="70"/>
    </location>
</feature>
<feature type="region of interest" description="Disordered" evidence="3">
    <location>
        <begin position="655"/>
        <end position="682"/>
    </location>
</feature>
<dbReference type="InterPro" id="IPR036572">
    <property type="entry name" value="Doublecortin_dom_sf"/>
</dbReference>
<feature type="compositionally biased region" description="Polar residues" evidence="3">
    <location>
        <begin position="19"/>
        <end position="49"/>
    </location>
</feature>
<dbReference type="InterPro" id="IPR005108">
    <property type="entry name" value="HELP"/>
</dbReference>
<dbReference type="PANTHER" id="PTHR13720:SF55">
    <property type="entry name" value="ECHINODERM MICROTUBULE-ASSOCIATED PROTEIN-LIKE CG42247"/>
    <property type="match status" value="1"/>
</dbReference>
<dbReference type="SMART" id="SM00537">
    <property type="entry name" value="DCX"/>
    <property type="match status" value="1"/>
</dbReference>
<dbReference type="SUPFAM" id="SSF50978">
    <property type="entry name" value="WD40 repeat-like"/>
    <property type="match status" value="2"/>
</dbReference>
<name>A0AAV2I2E9_LYMST</name>
<feature type="region of interest" description="Disordered" evidence="3">
    <location>
        <begin position="421"/>
        <end position="446"/>
    </location>
</feature>
<dbReference type="Pfam" id="PF23409">
    <property type="entry name" value="Beta-prop_EML"/>
    <property type="match status" value="1"/>
</dbReference>
<dbReference type="GO" id="GO:0072686">
    <property type="term" value="C:mitotic spindle"/>
    <property type="evidence" value="ECO:0007669"/>
    <property type="project" value="TreeGrafter"/>
</dbReference>
<feature type="domain" description="Doublecortin" evidence="4">
    <location>
        <begin position="852"/>
        <end position="938"/>
    </location>
</feature>
<feature type="region of interest" description="Disordered" evidence="3">
    <location>
        <begin position="300"/>
        <end position="322"/>
    </location>
</feature>
<feature type="compositionally biased region" description="Low complexity" evidence="3">
    <location>
        <begin position="168"/>
        <end position="178"/>
    </location>
</feature>
<dbReference type="InterPro" id="IPR036322">
    <property type="entry name" value="WD40_repeat_dom_sf"/>
</dbReference>